<feature type="region of interest" description="Disordered" evidence="1">
    <location>
        <begin position="1"/>
        <end position="33"/>
    </location>
</feature>
<organism evidence="2">
    <name type="scientific">Fusarium oxysporum f. sp. conglutinans race 2 54008</name>
    <dbReference type="NCBI Taxonomy" id="1089457"/>
    <lineage>
        <taxon>Eukaryota</taxon>
        <taxon>Fungi</taxon>
        <taxon>Dikarya</taxon>
        <taxon>Ascomycota</taxon>
        <taxon>Pezizomycotina</taxon>
        <taxon>Sordariomycetes</taxon>
        <taxon>Hypocreomycetidae</taxon>
        <taxon>Hypocreales</taxon>
        <taxon>Nectriaceae</taxon>
        <taxon>Fusarium</taxon>
        <taxon>Fusarium oxysporum species complex</taxon>
    </lineage>
</organism>
<protein>
    <submittedName>
        <fullName evidence="2">Uncharacterized protein</fullName>
    </submittedName>
</protein>
<proteinExistence type="predicted"/>
<dbReference type="AlphaFoldDB" id="X0GL74"/>
<accession>X0GL74</accession>
<dbReference type="EMBL" id="JH659314">
    <property type="protein sequence ID" value="EXL64063.1"/>
    <property type="molecule type" value="Genomic_DNA"/>
</dbReference>
<dbReference type="HOGENOM" id="CLU_3191394_0_0_1"/>
<gene>
    <name evidence="2" type="ORF">FOPG_19667</name>
</gene>
<evidence type="ECO:0000256" key="1">
    <source>
        <dbReference type="SAM" id="MobiDB-lite"/>
    </source>
</evidence>
<reference evidence="2" key="2">
    <citation type="submission" date="2012-05" db="EMBL/GenBank/DDBJ databases">
        <title>The Genome Annotation of Fusarium oxysporum PHW808.</title>
        <authorList>
            <consortium name="The Broad Institute Genomics Platform"/>
            <person name="Ma L.-J."/>
            <person name="Corby-Kistler H."/>
            <person name="Broz K."/>
            <person name="Gale L.R."/>
            <person name="Jonkers W."/>
            <person name="O'Donnell K."/>
            <person name="Ploetz R."/>
            <person name="Steinberg C."/>
            <person name="Schwartz D.C."/>
            <person name="VanEtten H."/>
            <person name="Zhou S."/>
            <person name="Young S.K."/>
            <person name="Zeng Q."/>
            <person name="Gargeya S."/>
            <person name="Fitzgerald M."/>
            <person name="Abouelleil A."/>
            <person name="Alvarado L."/>
            <person name="Chapman S.B."/>
            <person name="Gainer-Dewar J."/>
            <person name="Goldberg J."/>
            <person name="Griggs A."/>
            <person name="Gujja S."/>
            <person name="Hansen M."/>
            <person name="Howarth C."/>
            <person name="Imamovic A."/>
            <person name="Ireland A."/>
            <person name="Larimer J."/>
            <person name="McCowan C."/>
            <person name="Murphy C."/>
            <person name="Pearson M."/>
            <person name="Poon T.W."/>
            <person name="Priest M."/>
            <person name="Roberts A."/>
            <person name="Saif S."/>
            <person name="Shea T."/>
            <person name="Sykes S."/>
            <person name="Wortman J."/>
            <person name="Nusbaum C."/>
            <person name="Birren B."/>
        </authorList>
    </citation>
    <scope>NUCLEOTIDE SEQUENCE</scope>
    <source>
        <strain evidence="2">54008</strain>
    </source>
</reference>
<reference evidence="2" key="1">
    <citation type="submission" date="2011-11" db="EMBL/GenBank/DDBJ databases">
        <title>The Genome Sequence of Fusarium oxysporum PHW808.</title>
        <authorList>
            <consortium name="The Broad Institute Genome Sequencing Platform"/>
            <person name="Ma L.-J."/>
            <person name="Gale L.R."/>
            <person name="Schwartz D.C."/>
            <person name="Zhou S."/>
            <person name="Corby-Kistler H."/>
            <person name="Young S.K."/>
            <person name="Zeng Q."/>
            <person name="Gargeya S."/>
            <person name="Fitzgerald M."/>
            <person name="Haas B."/>
            <person name="Abouelleil A."/>
            <person name="Alvarado L."/>
            <person name="Arachchi H.M."/>
            <person name="Berlin A."/>
            <person name="Brown A."/>
            <person name="Chapman S.B."/>
            <person name="Chen Z."/>
            <person name="Dunbar C."/>
            <person name="Freedman E."/>
            <person name="Gearin G."/>
            <person name="Goldberg J."/>
            <person name="Griggs A."/>
            <person name="Gujja S."/>
            <person name="Heiman D."/>
            <person name="Howarth C."/>
            <person name="Larson L."/>
            <person name="Lui A."/>
            <person name="MacDonald P.J.P."/>
            <person name="Montmayeur A."/>
            <person name="Murphy C."/>
            <person name="Neiman D."/>
            <person name="Pearson M."/>
            <person name="Priest M."/>
            <person name="Roberts A."/>
            <person name="Saif S."/>
            <person name="Shea T."/>
            <person name="Shenoy N."/>
            <person name="Sisk P."/>
            <person name="Stolte C."/>
            <person name="Sykes S."/>
            <person name="Wortman J."/>
            <person name="Nusbaum C."/>
            <person name="Birren B."/>
        </authorList>
    </citation>
    <scope>NUCLEOTIDE SEQUENCE [LARGE SCALE GENOMIC DNA]</scope>
    <source>
        <strain evidence="2">54008</strain>
    </source>
</reference>
<name>X0GL74_FUSOX</name>
<evidence type="ECO:0000313" key="2">
    <source>
        <dbReference type="EMBL" id="EXL64063.1"/>
    </source>
</evidence>
<dbReference type="Proteomes" id="UP000030676">
    <property type="component" value="Unassembled WGS sequence"/>
</dbReference>
<sequence length="46" mass="5373">MSGRRRRRLSSTALKRGYSLNSGSNTPERMLNMPHMTPHELRYVLN</sequence>